<proteinExistence type="inferred from homology"/>
<evidence type="ECO:0000256" key="3">
    <source>
        <dbReference type="ARBA" id="ARBA00022840"/>
    </source>
</evidence>
<dbReference type="FunFam" id="3.30.1490.20:FF:000020">
    <property type="entry name" value="Protein lysine acetyltransferase"/>
    <property type="match status" value="1"/>
</dbReference>
<dbReference type="Proteomes" id="UP000177876">
    <property type="component" value="Unassembled WGS sequence"/>
</dbReference>
<dbReference type="PROSITE" id="PS50975">
    <property type="entry name" value="ATP_GRASP"/>
    <property type="match status" value="1"/>
</dbReference>
<keyword evidence="3 5" id="KW-0067">ATP-binding</keyword>
<dbReference type="STRING" id="1797197.A2Y75_06155"/>
<dbReference type="AlphaFoldDB" id="A0A1F2WKI7"/>
<dbReference type="Gene3D" id="3.30.1490.20">
    <property type="entry name" value="ATP-grasp fold, A domain"/>
    <property type="match status" value="1"/>
</dbReference>
<dbReference type="Gene3D" id="3.30.470.20">
    <property type="entry name" value="ATP-grasp fold, B domain"/>
    <property type="match status" value="1"/>
</dbReference>
<reference evidence="7 8" key="1">
    <citation type="journal article" date="2016" name="Nat. Commun.">
        <title>Thousands of microbial genomes shed light on interconnected biogeochemical processes in an aquifer system.</title>
        <authorList>
            <person name="Anantharaman K."/>
            <person name="Brown C.T."/>
            <person name="Hug L.A."/>
            <person name="Sharon I."/>
            <person name="Castelle C.J."/>
            <person name="Probst A.J."/>
            <person name="Thomas B.C."/>
            <person name="Singh A."/>
            <person name="Wilkins M.J."/>
            <person name="Karaoz U."/>
            <person name="Brodie E.L."/>
            <person name="Williams K.H."/>
            <person name="Hubbard S.S."/>
            <person name="Banfield J.F."/>
        </authorList>
    </citation>
    <scope>NUCLEOTIDE SEQUENCE [LARGE SCALE GENOMIC DNA]</scope>
</reference>
<sequence length="227" mass="24790">MDIVKEAVDKGQKALSEFQAKLFLSEHEVPVTREKLVVGEDEAIKAAEEIGYPVVLKANGPNIAHKTERNLVKVGLDSAEQIREAYKEIVENLGSESYDGILVQQMVKGERELVVGLVRDPQFGPCVMFGLGGIFTEVLKDTSFRVAPIEKYDAMQMMDEIKSKAILGPFRGKPPVDRDKLAEILIAVGNIGMEYDAVREIDINPLIIAGAEPVAVDALVVLGDGTK</sequence>
<dbReference type="SUPFAM" id="SSF56059">
    <property type="entry name" value="Glutathione synthetase ATP-binding domain-like"/>
    <property type="match status" value="1"/>
</dbReference>
<dbReference type="GO" id="GO:0046872">
    <property type="term" value="F:metal ion binding"/>
    <property type="evidence" value="ECO:0007669"/>
    <property type="project" value="InterPro"/>
</dbReference>
<feature type="domain" description="ATP-grasp" evidence="6">
    <location>
        <begin position="21"/>
        <end position="212"/>
    </location>
</feature>
<evidence type="ECO:0000313" key="7">
    <source>
        <dbReference type="EMBL" id="OFW57343.1"/>
    </source>
</evidence>
<dbReference type="PANTHER" id="PTHR43334:SF1">
    <property type="entry name" value="3-HYDROXYPROPIONATE--COA LIGASE [ADP-FORMING]"/>
    <property type="match status" value="1"/>
</dbReference>
<evidence type="ECO:0000256" key="1">
    <source>
        <dbReference type="ARBA" id="ARBA00022598"/>
    </source>
</evidence>
<organism evidence="7 8">
    <name type="scientific">Candidatus Solincola sediminis</name>
    <dbReference type="NCBI Taxonomy" id="1797199"/>
    <lineage>
        <taxon>Bacteria</taxon>
        <taxon>Bacillati</taxon>
        <taxon>Actinomycetota</taxon>
        <taxon>Candidatus Geothermincolia</taxon>
        <taxon>Candidatus Geothermincolales</taxon>
        <taxon>Candidatus Geothermincolaceae</taxon>
        <taxon>Candidatus Solincola</taxon>
    </lineage>
</organism>
<dbReference type="Pfam" id="PF13549">
    <property type="entry name" value="ATP-grasp_5"/>
    <property type="match status" value="1"/>
</dbReference>
<comment type="similarity">
    <text evidence="4">In the N-terminal section; belongs to the acetate CoA ligase alpha subunit family.</text>
</comment>
<dbReference type="InterPro" id="IPR011761">
    <property type="entry name" value="ATP-grasp"/>
</dbReference>
<evidence type="ECO:0000259" key="6">
    <source>
        <dbReference type="PROSITE" id="PS50975"/>
    </source>
</evidence>
<keyword evidence="2 5" id="KW-0547">Nucleotide-binding</keyword>
<accession>A0A1F2WKI7</accession>
<comment type="caution">
    <text evidence="7">The sequence shown here is derived from an EMBL/GenBank/DDBJ whole genome shotgun (WGS) entry which is preliminary data.</text>
</comment>
<evidence type="ECO:0000313" key="8">
    <source>
        <dbReference type="Proteomes" id="UP000177876"/>
    </source>
</evidence>
<keyword evidence="1 7" id="KW-0436">Ligase</keyword>
<evidence type="ECO:0000256" key="2">
    <source>
        <dbReference type="ARBA" id="ARBA00022741"/>
    </source>
</evidence>
<dbReference type="InterPro" id="IPR051538">
    <property type="entry name" value="Acyl-CoA_Synth/Transferase"/>
</dbReference>
<dbReference type="EMBL" id="MELK01000034">
    <property type="protein sequence ID" value="OFW57343.1"/>
    <property type="molecule type" value="Genomic_DNA"/>
</dbReference>
<evidence type="ECO:0000256" key="5">
    <source>
        <dbReference type="PROSITE-ProRule" id="PRU00409"/>
    </source>
</evidence>
<dbReference type="GO" id="GO:0016874">
    <property type="term" value="F:ligase activity"/>
    <property type="evidence" value="ECO:0007669"/>
    <property type="project" value="UniProtKB-KW"/>
</dbReference>
<protein>
    <submittedName>
        <fullName evidence="7">Carboxylate--amine ligase</fullName>
    </submittedName>
</protein>
<gene>
    <name evidence="7" type="ORF">A2Y75_06155</name>
</gene>
<evidence type="ECO:0000256" key="4">
    <source>
        <dbReference type="ARBA" id="ARBA00060888"/>
    </source>
</evidence>
<dbReference type="InterPro" id="IPR013815">
    <property type="entry name" value="ATP_grasp_subdomain_1"/>
</dbReference>
<dbReference type="PANTHER" id="PTHR43334">
    <property type="entry name" value="ACETATE--COA LIGASE [ADP-FORMING]"/>
    <property type="match status" value="1"/>
</dbReference>
<name>A0A1F2WKI7_9ACTN</name>
<dbReference type="GO" id="GO:0005524">
    <property type="term" value="F:ATP binding"/>
    <property type="evidence" value="ECO:0007669"/>
    <property type="project" value="UniProtKB-UniRule"/>
</dbReference>